<protein>
    <recommendedName>
        <fullName evidence="13">THAP domain-containing protein 1</fullName>
    </recommendedName>
</protein>
<dbReference type="GeneID" id="103177669"/>
<keyword evidence="4 12" id="KW-0863">Zinc-finger</keyword>
<dbReference type="GO" id="GO:0008270">
    <property type="term" value="F:zinc ion binding"/>
    <property type="evidence" value="ECO:0007669"/>
    <property type="project" value="UniProtKB-KW"/>
</dbReference>
<dbReference type="SMART" id="SM00692">
    <property type="entry name" value="DM3"/>
    <property type="match status" value="1"/>
</dbReference>
<dbReference type="Pfam" id="PF05485">
    <property type="entry name" value="THAP"/>
    <property type="match status" value="1"/>
</dbReference>
<dbReference type="GeneTree" id="ENSGT00940000159383"/>
<comment type="similarity">
    <text evidence="2 13">Belongs to the THAP1 family.</text>
</comment>
<dbReference type="Ensembl" id="ENSCMIT00000039428.1">
    <property type="protein sequence ID" value="ENSCMIP00000038873.1"/>
    <property type="gene ID" value="ENSCMIG00000016310.1"/>
</dbReference>
<gene>
    <name evidence="17" type="primary">LOC103177669</name>
</gene>
<dbReference type="Proteomes" id="UP000314986">
    <property type="component" value="Unassembled WGS sequence"/>
</dbReference>
<proteinExistence type="evidence at transcript level"/>
<dbReference type="PANTHER" id="PTHR46600">
    <property type="entry name" value="THAP DOMAIN-CONTAINING"/>
    <property type="match status" value="1"/>
</dbReference>
<evidence type="ECO:0000256" key="7">
    <source>
        <dbReference type="ARBA" id="ARBA00023054"/>
    </source>
</evidence>
<dbReference type="STRING" id="7868.ENSCMIP00000038873"/>
<dbReference type="SMART" id="SM00980">
    <property type="entry name" value="THAP"/>
    <property type="match status" value="1"/>
</dbReference>
<keyword evidence="6 13" id="KW-0805">Transcription regulation</keyword>
<dbReference type="GO" id="GO:0003700">
    <property type="term" value="F:DNA-binding transcription factor activity"/>
    <property type="evidence" value="ECO:0007669"/>
    <property type="project" value="UniProtKB-UniRule"/>
</dbReference>
<sequence>MVLSCSAYGCKNRYDKERGVSFHRFPLKRPELCKKWVAAVRRRNFTPTKNSNLCSEHFTVDCFRKNCNNKILEENAVPSIFCFTRPKQQTKKLETLTPREQSITEVEVKVEPVPKQSCDLSEPTPPSDLLTIYDHSYSVGDARLQKRRIQQLEEQNEKLKKKLKFLQQKSRRQEQQLERMKKLLQELNVQEMLPHQSVCCYTTPCMK</sequence>
<keyword evidence="3" id="KW-0479">Metal-binding</keyword>
<evidence type="ECO:0000256" key="10">
    <source>
        <dbReference type="ARBA" id="ARBA00023242"/>
    </source>
</evidence>
<dbReference type="InterPro" id="IPR026516">
    <property type="entry name" value="THAP1/10"/>
</dbReference>
<name>V9L9P6_CALMI</name>
<dbReference type="AlphaFoldDB" id="V9L9P6"/>
<evidence type="ECO:0000256" key="14">
    <source>
        <dbReference type="SAM" id="Coils"/>
    </source>
</evidence>
<dbReference type="EMBL" id="JW876056">
    <property type="protein sequence ID" value="AFP08573.1"/>
    <property type="molecule type" value="mRNA"/>
</dbReference>
<keyword evidence="10 13" id="KW-0539">Nucleus</keyword>
<keyword evidence="9 13" id="KW-0804">Transcription</keyword>
<evidence type="ECO:0000256" key="9">
    <source>
        <dbReference type="ARBA" id="ARBA00023163"/>
    </source>
</evidence>
<evidence type="ECO:0000256" key="4">
    <source>
        <dbReference type="ARBA" id="ARBA00022771"/>
    </source>
</evidence>
<dbReference type="RefSeq" id="XP_007890136.1">
    <property type="nucleotide sequence ID" value="XM_007891945.2"/>
</dbReference>
<evidence type="ECO:0000256" key="12">
    <source>
        <dbReference type="PROSITE-ProRule" id="PRU00309"/>
    </source>
</evidence>
<dbReference type="GO" id="GO:0000978">
    <property type="term" value="F:RNA polymerase II cis-regulatory region sequence-specific DNA binding"/>
    <property type="evidence" value="ECO:0007669"/>
    <property type="project" value="TreeGrafter"/>
</dbReference>
<feature type="coiled-coil region" evidence="14">
    <location>
        <begin position="142"/>
        <end position="190"/>
    </location>
</feature>
<dbReference type="OMA" id="TKDCFKR"/>
<evidence type="ECO:0000256" key="5">
    <source>
        <dbReference type="ARBA" id="ARBA00022833"/>
    </source>
</evidence>
<evidence type="ECO:0000256" key="2">
    <source>
        <dbReference type="ARBA" id="ARBA00006177"/>
    </source>
</evidence>
<reference evidence="16 18" key="3">
    <citation type="journal article" date="2014" name="Nature">
        <title>Elephant shark genome provides unique insights into gnathostome evolution.</title>
        <authorList>
            <consortium name="International Elephant Shark Genome Sequencing Consortium"/>
            <person name="Venkatesh B."/>
            <person name="Lee A.P."/>
            <person name="Ravi V."/>
            <person name="Maurya A.K."/>
            <person name="Lian M.M."/>
            <person name="Swann J.B."/>
            <person name="Ohta Y."/>
            <person name="Flajnik M.F."/>
            <person name="Sutoh Y."/>
            <person name="Kasahara M."/>
            <person name="Hoon S."/>
            <person name="Gangu V."/>
            <person name="Roy S.W."/>
            <person name="Irimia M."/>
            <person name="Korzh V."/>
            <person name="Kondrychyn I."/>
            <person name="Lim Z.W."/>
            <person name="Tay B.H."/>
            <person name="Tohari S."/>
            <person name="Kong K.W."/>
            <person name="Ho S."/>
            <person name="Lorente-Galdos B."/>
            <person name="Quilez J."/>
            <person name="Marques-Bonet T."/>
            <person name="Raney B.J."/>
            <person name="Ingham P.W."/>
            <person name="Tay A."/>
            <person name="Hillier L.W."/>
            <person name="Minx P."/>
            <person name="Boehm T."/>
            <person name="Wilson R.K."/>
            <person name="Brenner S."/>
            <person name="Warren W.C."/>
        </authorList>
    </citation>
    <scope>NUCLEOTIDE SEQUENCE</scope>
    <source>
        <tissue evidence="16">Gills</tissue>
    </source>
</reference>
<comment type="function">
    <text evidence="13">DNA-binding transcription regulator that regulates endothelial cell proliferation and G1/S cell-cycle progression. Specifically binds the 5'-[AT]NTNN[GT]GGCA[AGT]-3' core DNA sequence and acts by modulating expression of pRB-E2F cell-cycle target genes.</text>
</comment>
<dbReference type="InterPro" id="IPR038441">
    <property type="entry name" value="THAP_Znf_sf"/>
</dbReference>
<dbReference type="PROSITE" id="PS50950">
    <property type="entry name" value="ZF_THAP"/>
    <property type="match status" value="1"/>
</dbReference>
<keyword evidence="7 13" id="KW-0175">Coiled coil</keyword>
<keyword evidence="5" id="KW-0862">Zinc</keyword>
<evidence type="ECO:0000256" key="6">
    <source>
        <dbReference type="ARBA" id="ARBA00023015"/>
    </source>
</evidence>
<keyword evidence="18" id="KW-1185">Reference proteome</keyword>
<keyword evidence="11 13" id="KW-0131">Cell cycle</keyword>
<evidence type="ECO:0000256" key="11">
    <source>
        <dbReference type="ARBA" id="ARBA00023306"/>
    </source>
</evidence>
<evidence type="ECO:0000256" key="3">
    <source>
        <dbReference type="ARBA" id="ARBA00022723"/>
    </source>
</evidence>
<organism evidence="16">
    <name type="scientific">Callorhinchus milii</name>
    <name type="common">Ghost shark</name>
    <dbReference type="NCBI Taxonomy" id="7868"/>
    <lineage>
        <taxon>Eukaryota</taxon>
        <taxon>Metazoa</taxon>
        <taxon>Chordata</taxon>
        <taxon>Craniata</taxon>
        <taxon>Vertebrata</taxon>
        <taxon>Chondrichthyes</taxon>
        <taxon>Holocephali</taxon>
        <taxon>Chimaeriformes</taxon>
        <taxon>Callorhinchidae</taxon>
        <taxon>Callorhinchus</taxon>
    </lineage>
</organism>
<reference evidence="17" key="4">
    <citation type="submission" date="2025-05" db="UniProtKB">
        <authorList>
            <consortium name="Ensembl"/>
        </authorList>
    </citation>
    <scope>IDENTIFICATION</scope>
</reference>
<evidence type="ECO:0000313" key="17">
    <source>
        <dbReference type="Ensembl" id="ENSCMIP00000038873.1"/>
    </source>
</evidence>
<dbReference type="GO" id="GO:0006357">
    <property type="term" value="P:regulation of transcription by RNA polymerase II"/>
    <property type="evidence" value="ECO:0007669"/>
    <property type="project" value="TreeGrafter"/>
</dbReference>
<evidence type="ECO:0000259" key="15">
    <source>
        <dbReference type="PROSITE" id="PS50950"/>
    </source>
</evidence>
<keyword evidence="8 12" id="KW-0238">DNA-binding</keyword>
<dbReference type="Gene3D" id="6.20.210.20">
    <property type="entry name" value="THAP domain"/>
    <property type="match status" value="1"/>
</dbReference>
<evidence type="ECO:0000313" key="16">
    <source>
        <dbReference type="EMBL" id="AFP08573.1"/>
    </source>
</evidence>
<evidence type="ECO:0000256" key="13">
    <source>
        <dbReference type="RuleBase" id="RU369073"/>
    </source>
</evidence>
<dbReference type="PANTHER" id="PTHR46600:SF1">
    <property type="entry name" value="THAP DOMAIN-CONTAINING PROTEIN 1"/>
    <property type="match status" value="1"/>
</dbReference>
<evidence type="ECO:0000256" key="8">
    <source>
        <dbReference type="ARBA" id="ARBA00023125"/>
    </source>
</evidence>
<reference evidence="18" key="2">
    <citation type="journal article" date="2007" name="PLoS Biol.">
        <title>Survey sequencing and comparative analysis of the elephant shark (Callorhinchus milii) genome.</title>
        <authorList>
            <person name="Venkatesh B."/>
            <person name="Kirkness E.F."/>
            <person name="Loh Y.H."/>
            <person name="Halpern A.L."/>
            <person name="Lee A.P."/>
            <person name="Johnson J."/>
            <person name="Dandona N."/>
            <person name="Viswanathan L.D."/>
            <person name="Tay A."/>
            <person name="Venter J.C."/>
            <person name="Strausberg R.L."/>
            <person name="Brenner S."/>
        </authorList>
    </citation>
    <scope>NUCLEOTIDE SEQUENCE [LARGE SCALE GENOMIC DNA]</scope>
</reference>
<feature type="domain" description="THAP-type" evidence="15">
    <location>
        <begin position="1"/>
        <end position="81"/>
    </location>
</feature>
<dbReference type="InterPro" id="IPR006612">
    <property type="entry name" value="THAP_Znf"/>
</dbReference>
<dbReference type="KEGG" id="cmk:103177669"/>
<dbReference type="GO" id="GO:0001935">
    <property type="term" value="P:endothelial cell proliferation"/>
    <property type="evidence" value="ECO:0007669"/>
    <property type="project" value="UniProtKB-UniRule"/>
</dbReference>
<evidence type="ECO:0000256" key="1">
    <source>
        <dbReference type="ARBA" id="ARBA00004642"/>
    </source>
</evidence>
<dbReference type="SUPFAM" id="SSF57716">
    <property type="entry name" value="Glucocorticoid receptor-like (DNA-binding domain)"/>
    <property type="match status" value="1"/>
</dbReference>
<comment type="subcellular location">
    <subcellularLocation>
        <location evidence="1 13">Nucleus</location>
        <location evidence="1 13">Nucleoplasm</location>
    </subcellularLocation>
</comment>
<evidence type="ECO:0000313" key="18">
    <source>
        <dbReference type="Proteomes" id="UP000314986"/>
    </source>
</evidence>
<accession>V9L9P6</accession>
<reference evidence="18" key="1">
    <citation type="journal article" date="2006" name="Science">
        <title>Ancient noncoding elements conserved in the human genome.</title>
        <authorList>
            <person name="Venkatesh B."/>
            <person name="Kirkness E.F."/>
            <person name="Loh Y.H."/>
            <person name="Halpern A.L."/>
            <person name="Lee A.P."/>
            <person name="Johnson J."/>
            <person name="Dandona N."/>
            <person name="Viswanathan L.D."/>
            <person name="Tay A."/>
            <person name="Venter J.C."/>
            <person name="Strausberg R.L."/>
            <person name="Brenner S."/>
        </authorList>
    </citation>
    <scope>NUCLEOTIDE SEQUENCE [LARGE SCALE GENOMIC DNA]</scope>
</reference>
<dbReference type="GO" id="GO:0005654">
    <property type="term" value="C:nucleoplasm"/>
    <property type="evidence" value="ECO:0007669"/>
    <property type="project" value="UniProtKB-SubCell"/>
</dbReference>
<dbReference type="OrthoDB" id="9867479at2759"/>